<feature type="compositionally biased region" description="Polar residues" evidence="1">
    <location>
        <begin position="143"/>
        <end position="154"/>
    </location>
</feature>
<organism evidence="2 3">
    <name type="scientific">Protopolystoma xenopodis</name>
    <dbReference type="NCBI Taxonomy" id="117903"/>
    <lineage>
        <taxon>Eukaryota</taxon>
        <taxon>Metazoa</taxon>
        <taxon>Spiralia</taxon>
        <taxon>Lophotrochozoa</taxon>
        <taxon>Platyhelminthes</taxon>
        <taxon>Monogenea</taxon>
        <taxon>Polyopisthocotylea</taxon>
        <taxon>Polystomatidea</taxon>
        <taxon>Polystomatidae</taxon>
        <taxon>Protopolystoma</taxon>
    </lineage>
</organism>
<evidence type="ECO:0000256" key="1">
    <source>
        <dbReference type="SAM" id="MobiDB-lite"/>
    </source>
</evidence>
<evidence type="ECO:0000313" key="2">
    <source>
        <dbReference type="EMBL" id="VEL08761.1"/>
    </source>
</evidence>
<dbReference type="AlphaFoldDB" id="A0A3S5CC31"/>
<feature type="region of interest" description="Disordered" evidence="1">
    <location>
        <begin position="130"/>
        <end position="158"/>
    </location>
</feature>
<keyword evidence="3" id="KW-1185">Reference proteome</keyword>
<name>A0A3S5CC31_9PLAT</name>
<dbReference type="EMBL" id="CAAALY010004675">
    <property type="protein sequence ID" value="VEL08761.1"/>
    <property type="molecule type" value="Genomic_DNA"/>
</dbReference>
<dbReference type="Proteomes" id="UP000784294">
    <property type="component" value="Unassembled WGS sequence"/>
</dbReference>
<proteinExistence type="predicted"/>
<accession>A0A3S5CC31</accession>
<evidence type="ECO:0000313" key="3">
    <source>
        <dbReference type="Proteomes" id="UP000784294"/>
    </source>
</evidence>
<protein>
    <submittedName>
        <fullName evidence="2">Uncharacterized protein</fullName>
    </submittedName>
</protein>
<sequence>MIVVSLAVVSILVLLAFTRYRHHFFPLRVSLPWPKRPRLDPSYYDPVDESLGRCLSPPGHLPDHEAAATVDQKTGHYYSSVYEECQPLDSLTCTTIAIATATTTVSLGKSPAAWSQLVCCPAVRSGRSSLQPFGKTTGGTEPDSVSSSPASRLYSQPRPAVADEIGVSRRDCATPESMLAANRSSRLPADEAVWEDGGSGSSRELSGYWASGMLSQRVRPVRDGAVEQMSSRTVDANRSWSIDSSHTDREVTTPTHFEAWQASINQLVYATTILGTDQQLVDRRPNVCPPPQAWLAETDWPRCISFLPAGQAASCVHSFKKFRPNDSSERPQMPTALVPANLSQQMHNLHSHRAYPEGLPEPSCQATRHTPLWTSDEPVEWIGEAESDREMTKYRSPVWRDGLSLTAHSVITQNGRAVPSRQGQPALSHRSEDLITTPGSCSSAEHVSSIIALLCYMLP</sequence>
<comment type="caution">
    <text evidence="2">The sequence shown here is derived from an EMBL/GenBank/DDBJ whole genome shotgun (WGS) entry which is preliminary data.</text>
</comment>
<reference evidence="2" key="1">
    <citation type="submission" date="2018-11" db="EMBL/GenBank/DDBJ databases">
        <authorList>
            <consortium name="Pathogen Informatics"/>
        </authorList>
    </citation>
    <scope>NUCLEOTIDE SEQUENCE</scope>
</reference>
<gene>
    <name evidence="2" type="ORF">PXEA_LOCUS2201</name>
</gene>